<name>A0A699QWL1_TANCI</name>
<organism evidence="2">
    <name type="scientific">Tanacetum cinerariifolium</name>
    <name type="common">Dalmatian daisy</name>
    <name type="synonym">Chrysanthemum cinerariifolium</name>
    <dbReference type="NCBI Taxonomy" id="118510"/>
    <lineage>
        <taxon>Eukaryota</taxon>
        <taxon>Viridiplantae</taxon>
        <taxon>Streptophyta</taxon>
        <taxon>Embryophyta</taxon>
        <taxon>Tracheophyta</taxon>
        <taxon>Spermatophyta</taxon>
        <taxon>Magnoliopsida</taxon>
        <taxon>eudicotyledons</taxon>
        <taxon>Gunneridae</taxon>
        <taxon>Pentapetalae</taxon>
        <taxon>asterids</taxon>
        <taxon>campanulids</taxon>
        <taxon>Asterales</taxon>
        <taxon>Asteraceae</taxon>
        <taxon>Asteroideae</taxon>
        <taxon>Anthemideae</taxon>
        <taxon>Anthemidinae</taxon>
        <taxon>Tanacetum</taxon>
    </lineage>
</organism>
<feature type="non-terminal residue" evidence="2">
    <location>
        <position position="135"/>
    </location>
</feature>
<dbReference type="EMBL" id="BKCJ011061442">
    <property type="protein sequence ID" value="GFC77536.1"/>
    <property type="molecule type" value="Genomic_DNA"/>
</dbReference>
<reference evidence="2" key="1">
    <citation type="journal article" date="2019" name="Sci. Rep.">
        <title>Draft genome of Tanacetum cinerariifolium, the natural source of mosquito coil.</title>
        <authorList>
            <person name="Yamashiro T."/>
            <person name="Shiraishi A."/>
            <person name="Satake H."/>
            <person name="Nakayama K."/>
        </authorList>
    </citation>
    <scope>NUCLEOTIDE SEQUENCE</scope>
</reference>
<accession>A0A699QWL1</accession>
<feature type="region of interest" description="Disordered" evidence="1">
    <location>
        <begin position="1"/>
        <end position="33"/>
    </location>
</feature>
<comment type="caution">
    <text evidence="2">The sequence shown here is derived from an EMBL/GenBank/DDBJ whole genome shotgun (WGS) entry which is preliminary data.</text>
</comment>
<protein>
    <submittedName>
        <fullName evidence="2">Uncharacterized protein</fullName>
    </submittedName>
</protein>
<sequence>MDNPNFPNELNEDIPKENPVIPEPNHIEDAYDPDEMVEIPDDEDLMDYDGFAQHSNPQPSNMNGWLEEDDDWEDDVKRLMALLTPPGLLHCVLMRKIEEVSDAEVANSIAIEEIHPRVATVGEQVHVMESQAVQV</sequence>
<evidence type="ECO:0000313" key="2">
    <source>
        <dbReference type="EMBL" id="GFC77536.1"/>
    </source>
</evidence>
<gene>
    <name evidence="2" type="ORF">Tci_849506</name>
</gene>
<evidence type="ECO:0000256" key="1">
    <source>
        <dbReference type="SAM" id="MobiDB-lite"/>
    </source>
</evidence>
<dbReference type="AlphaFoldDB" id="A0A699QWL1"/>
<proteinExistence type="predicted"/>